<keyword evidence="2" id="KW-0472">Membrane</keyword>
<dbReference type="STRING" id="47428.A0A284S374"/>
<name>A0A284S374_ARMOS</name>
<dbReference type="OrthoDB" id="3004753at2759"/>
<evidence type="ECO:0000313" key="3">
    <source>
        <dbReference type="EMBL" id="SJL15461.1"/>
    </source>
</evidence>
<evidence type="ECO:0000256" key="2">
    <source>
        <dbReference type="SAM" id="Phobius"/>
    </source>
</evidence>
<evidence type="ECO:0000256" key="1">
    <source>
        <dbReference type="SAM" id="MobiDB-lite"/>
    </source>
</evidence>
<dbReference type="Proteomes" id="UP000219338">
    <property type="component" value="Unassembled WGS sequence"/>
</dbReference>
<feature type="transmembrane region" description="Helical" evidence="2">
    <location>
        <begin position="136"/>
        <end position="159"/>
    </location>
</feature>
<protein>
    <submittedName>
        <fullName evidence="3">Uncharacterized protein</fullName>
    </submittedName>
</protein>
<keyword evidence="2" id="KW-0812">Transmembrane</keyword>
<evidence type="ECO:0000313" key="4">
    <source>
        <dbReference type="Proteomes" id="UP000219338"/>
    </source>
</evidence>
<feature type="transmembrane region" description="Helical" evidence="2">
    <location>
        <begin position="20"/>
        <end position="39"/>
    </location>
</feature>
<dbReference type="AlphaFoldDB" id="A0A284S374"/>
<feature type="transmembrane region" description="Helical" evidence="2">
    <location>
        <begin position="179"/>
        <end position="203"/>
    </location>
</feature>
<feature type="transmembrane region" description="Helical" evidence="2">
    <location>
        <begin position="215"/>
        <end position="236"/>
    </location>
</feature>
<feature type="transmembrane region" description="Helical" evidence="2">
    <location>
        <begin position="100"/>
        <end position="124"/>
    </location>
</feature>
<accession>A0A284S374</accession>
<sequence length="319" mass="36040">MAKSPTKASSKTQGDAEYAFILDLRLAGLYTGIVMVTLWTTFSPLKQIRYTFLRTIITMLYVLRTISLAMDWEFERRIFIEYGENYSTRFTELMDDGPWGRAYCLVNGITGGTSTLLVDVTIIWRCWMLWDHQWRIVSLPIICAIAGTIMKTMQILSYFPNSTDDIRNTGGSAHYFIDWVLIYALLTLVTTLMCTVLIVYRIVRFAHRLLVFRGILSALIESSAIYTLALIVYLVLVGRNMIAVYYADIIASYVKAIAPTLLVLRVAARSNSGSSNEEHNASRDLSVICFQRMDENSCDDIGESSVPGSHYRTSTAESV</sequence>
<reference evidence="4" key="1">
    <citation type="journal article" date="2017" name="Nat. Ecol. Evol.">
        <title>Genome expansion and lineage-specific genetic innovations in the forest pathogenic fungi Armillaria.</title>
        <authorList>
            <person name="Sipos G."/>
            <person name="Prasanna A.N."/>
            <person name="Walter M.C."/>
            <person name="O'Connor E."/>
            <person name="Balint B."/>
            <person name="Krizsan K."/>
            <person name="Kiss B."/>
            <person name="Hess J."/>
            <person name="Varga T."/>
            <person name="Slot J."/>
            <person name="Riley R."/>
            <person name="Boka B."/>
            <person name="Rigling D."/>
            <person name="Barry K."/>
            <person name="Lee J."/>
            <person name="Mihaltcheva S."/>
            <person name="LaButti K."/>
            <person name="Lipzen A."/>
            <person name="Waldron R."/>
            <person name="Moloney N.M."/>
            <person name="Sperisen C."/>
            <person name="Kredics L."/>
            <person name="Vagvoelgyi C."/>
            <person name="Patrignani A."/>
            <person name="Fitzpatrick D."/>
            <person name="Nagy I."/>
            <person name="Doyle S."/>
            <person name="Anderson J.B."/>
            <person name="Grigoriev I.V."/>
            <person name="Gueldener U."/>
            <person name="Muensterkoetter M."/>
            <person name="Nagy L.G."/>
        </authorList>
    </citation>
    <scope>NUCLEOTIDE SEQUENCE [LARGE SCALE GENOMIC DNA]</scope>
    <source>
        <strain evidence="4">C18/9</strain>
    </source>
</reference>
<gene>
    <name evidence="3" type="ORF">ARMOST_18959</name>
</gene>
<dbReference type="EMBL" id="FUEG01000029">
    <property type="protein sequence ID" value="SJL15461.1"/>
    <property type="molecule type" value="Genomic_DNA"/>
</dbReference>
<proteinExistence type="predicted"/>
<organism evidence="3 4">
    <name type="scientific">Armillaria ostoyae</name>
    <name type="common">Armillaria root rot fungus</name>
    <dbReference type="NCBI Taxonomy" id="47428"/>
    <lineage>
        <taxon>Eukaryota</taxon>
        <taxon>Fungi</taxon>
        <taxon>Dikarya</taxon>
        <taxon>Basidiomycota</taxon>
        <taxon>Agaricomycotina</taxon>
        <taxon>Agaricomycetes</taxon>
        <taxon>Agaricomycetidae</taxon>
        <taxon>Agaricales</taxon>
        <taxon>Marasmiineae</taxon>
        <taxon>Physalacriaceae</taxon>
        <taxon>Armillaria</taxon>
    </lineage>
</organism>
<feature type="region of interest" description="Disordered" evidence="1">
    <location>
        <begin position="300"/>
        <end position="319"/>
    </location>
</feature>
<dbReference type="OMA" id="WEFERRI"/>
<feature type="transmembrane region" description="Helical" evidence="2">
    <location>
        <begin position="242"/>
        <end position="264"/>
    </location>
</feature>
<keyword evidence="4" id="KW-1185">Reference proteome</keyword>
<keyword evidence="2" id="KW-1133">Transmembrane helix</keyword>